<proteinExistence type="predicted"/>
<dbReference type="eggNOG" id="ENOG502Z80K">
    <property type="taxonomic scope" value="Bacteria"/>
</dbReference>
<dbReference type="RefSeq" id="WP_008611495.1">
    <property type="nucleotide sequence ID" value="NZ_JH651379.1"/>
</dbReference>
<keyword evidence="2" id="KW-1185">Reference proteome</keyword>
<dbReference type="STRING" id="926559.JoomaDRAFT_1312"/>
<dbReference type="HOGENOM" id="CLU_027065_1_0_10"/>
<dbReference type="EMBL" id="JH651379">
    <property type="protein sequence ID" value="EIJ38328.1"/>
    <property type="molecule type" value="Genomic_DNA"/>
</dbReference>
<organism evidence="1 2">
    <name type="scientific">Galbibacter orientalis DSM 19592</name>
    <dbReference type="NCBI Taxonomy" id="926559"/>
    <lineage>
        <taxon>Bacteria</taxon>
        <taxon>Pseudomonadati</taxon>
        <taxon>Bacteroidota</taxon>
        <taxon>Flavobacteriia</taxon>
        <taxon>Flavobacteriales</taxon>
        <taxon>Flavobacteriaceae</taxon>
        <taxon>Galbibacter</taxon>
    </lineage>
</organism>
<accession>I3C3Y5</accession>
<evidence type="ECO:0000313" key="1">
    <source>
        <dbReference type="EMBL" id="EIJ38328.1"/>
    </source>
</evidence>
<dbReference type="Proteomes" id="UP000004690">
    <property type="component" value="Unassembled WGS sequence"/>
</dbReference>
<evidence type="ECO:0000313" key="2">
    <source>
        <dbReference type="Proteomes" id="UP000004690"/>
    </source>
</evidence>
<name>I3C3Y5_9FLAO</name>
<protein>
    <submittedName>
        <fullName evidence="1">Uncharacterized protein</fullName>
    </submittedName>
</protein>
<dbReference type="OrthoDB" id="1412480at2"/>
<reference evidence="1 2" key="1">
    <citation type="submission" date="2012-02" db="EMBL/GenBank/DDBJ databases">
        <title>Improved High-Quality Draft genome of Joostella marina DSM 19592.</title>
        <authorList>
            <consortium name="US DOE Joint Genome Institute (JGI-PGF)"/>
            <person name="Lucas S."/>
            <person name="Copeland A."/>
            <person name="Lapidus A."/>
            <person name="Bruce D."/>
            <person name="Goodwin L."/>
            <person name="Pitluck S."/>
            <person name="Peters L."/>
            <person name="Chertkov O."/>
            <person name="Ovchinnikova G."/>
            <person name="Kyrpides N."/>
            <person name="Mavromatis K."/>
            <person name="Detter J.C."/>
            <person name="Han C."/>
            <person name="Land M."/>
            <person name="Hauser L."/>
            <person name="Markowitz V."/>
            <person name="Cheng J.-F."/>
            <person name="Hugenholtz P."/>
            <person name="Woyke T."/>
            <person name="Wu D."/>
            <person name="Tindall B."/>
            <person name="Brambilla E."/>
            <person name="Klenk H.-P."/>
            <person name="Eisen J.A."/>
        </authorList>
    </citation>
    <scope>NUCLEOTIDE SEQUENCE [LARGE SCALE GENOMIC DNA]</scope>
    <source>
        <strain evidence="1 2">DSM 19592</strain>
    </source>
</reference>
<sequence length="492" mass="57081">MKKKYIKIIFLVVAVLATLIIVANLLITNFIEKKIAQNNSDYSFEITDVNTNILTRTVTLKNVIIHSKSKDSASIKKVEISGISINNLFSKNNFEIEKIYVENGDGYLRKKNSAKKNNEQKNFKIKIKEIEVKNTNLSYNTAVEKEPIKVENIGVILNEVIINTNHNLKQVFKYEKILLTAENIELPINNHLNFKIDKIKANKQYIKASNVGIKTLYSKKELQKHVTVQTDWINLDIDSILIDKYQHNTYRDSALYEANNLKIFKGNIEIYKNKLLPEPTKYKPLYSKALRNLPFKLNIEHLEIINSRIKYAERVKNYEEPGNIVFTEVNSTIENINSMEGNGETKIEINSKFMDNADFKLLWNFDINNKADFFTLHGNMKNLSAHQINDFVEPNMNVETSGEIKSIVFNVNANENVANGSFELKYDDFKITIKKKNKNVVNKFFTNVANLFMKNDKNDNKKVEIKVERDKQKSFFNYFWLCVREGTLQTVL</sequence>
<gene>
    <name evidence="1" type="ORF">JoomaDRAFT_1312</name>
</gene>
<dbReference type="AlphaFoldDB" id="I3C3Y5"/>